<proteinExistence type="predicted"/>
<feature type="non-terminal residue" evidence="2">
    <location>
        <position position="1"/>
    </location>
</feature>
<comment type="caution">
    <text evidence="2">The sequence shown here is derived from an EMBL/GenBank/DDBJ whole genome shotgun (WGS) entry which is preliminary data.</text>
</comment>
<keyword evidence="3" id="KW-1185">Reference proteome</keyword>
<gene>
    <name evidence="2" type="ORF">PFISCL1PPCAC_7707</name>
</gene>
<dbReference type="SUPFAM" id="SSF47576">
    <property type="entry name" value="Calponin-homology domain, CH-domain"/>
    <property type="match status" value="1"/>
</dbReference>
<organism evidence="2 3">
    <name type="scientific">Pristionchus fissidentatus</name>
    <dbReference type="NCBI Taxonomy" id="1538716"/>
    <lineage>
        <taxon>Eukaryota</taxon>
        <taxon>Metazoa</taxon>
        <taxon>Ecdysozoa</taxon>
        <taxon>Nematoda</taxon>
        <taxon>Chromadorea</taxon>
        <taxon>Rhabditida</taxon>
        <taxon>Rhabditina</taxon>
        <taxon>Diplogasteromorpha</taxon>
        <taxon>Diplogasteroidea</taxon>
        <taxon>Neodiplogasteridae</taxon>
        <taxon>Pristionchus</taxon>
    </lineage>
</organism>
<evidence type="ECO:0000313" key="2">
    <source>
        <dbReference type="EMBL" id="GMT16410.1"/>
    </source>
</evidence>
<dbReference type="GO" id="GO:0022008">
    <property type="term" value="P:neurogenesis"/>
    <property type="evidence" value="ECO:0007669"/>
    <property type="project" value="InterPro"/>
</dbReference>
<dbReference type="InterPro" id="IPR036872">
    <property type="entry name" value="CH_dom_sf"/>
</dbReference>
<protein>
    <recommendedName>
        <fullName evidence="1">Calponin-homology (CH) domain-containing protein</fullName>
    </recommendedName>
</protein>
<dbReference type="PANTHER" id="PTHR12784">
    <property type="entry name" value="STEERIN"/>
    <property type="match status" value="1"/>
</dbReference>
<evidence type="ECO:0000313" key="3">
    <source>
        <dbReference type="Proteomes" id="UP001432322"/>
    </source>
</evidence>
<feature type="domain" description="Calponin-homology (CH)" evidence="1">
    <location>
        <begin position="1"/>
        <end position="97"/>
    </location>
</feature>
<sequence length="97" mass="10488">TDWANRCLVKAGETPIDNLTGDLRNPSHLLRLITVVAPPGSTELLAERVKKRSDDEDGLHACITFLQNLGVDCEKVNAKQIAAGHLGSLLQLLFALS</sequence>
<accession>A0AAV5VER8</accession>
<dbReference type="Pfam" id="PF00307">
    <property type="entry name" value="CH"/>
    <property type="match status" value="1"/>
</dbReference>
<dbReference type="PROSITE" id="PS50021">
    <property type="entry name" value="CH"/>
    <property type="match status" value="1"/>
</dbReference>
<name>A0AAV5VER8_9BILA</name>
<feature type="non-terminal residue" evidence="2">
    <location>
        <position position="97"/>
    </location>
</feature>
<dbReference type="InterPro" id="IPR039041">
    <property type="entry name" value="Nav/unc-53"/>
</dbReference>
<reference evidence="2" key="1">
    <citation type="submission" date="2023-10" db="EMBL/GenBank/DDBJ databases">
        <title>Genome assembly of Pristionchus species.</title>
        <authorList>
            <person name="Yoshida K."/>
            <person name="Sommer R.J."/>
        </authorList>
    </citation>
    <scope>NUCLEOTIDE SEQUENCE</scope>
    <source>
        <strain evidence="2">RS5133</strain>
    </source>
</reference>
<dbReference type="EMBL" id="BTSY01000002">
    <property type="protein sequence ID" value="GMT16410.1"/>
    <property type="molecule type" value="Genomic_DNA"/>
</dbReference>
<dbReference type="Proteomes" id="UP001432322">
    <property type="component" value="Unassembled WGS sequence"/>
</dbReference>
<dbReference type="InterPro" id="IPR001715">
    <property type="entry name" value="CH_dom"/>
</dbReference>
<evidence type="ECO:0000259" key="1">
    <source>
        <dbReference type="PROSITE" id="PS50021"/>
    </source>
</evidence>
<dbReference type="PANTHER" id="PTHR12784:SF28">
    <property type="entry name" value="PROTEIN SICKIE"/>
    <property type="match status" value="1"/>
</dbReference>
<dbReference type="AlphaFoldDB" id="A0AAV5VER8"/>
<dbReference type="Gene3D" id="1.10.418.10">
    <property type="entry name" value="Calponin-like domain"/>
    <property type="match status" value="1"/>
</dbReference>